<evidence type="ECO:0000313" key="14">
    <source>
        <dbReference type="Proteomes" id="UP000243688"/>
    </source>
</evidence>
<evidence type="ECO:0000256" key="7">
    <source>
        <dbReference type="ARBA" id="ARBA00023239"/>
    </source>
</evidence>
<organism evidence="13 14">
    <name type="scientific">Candidatus Reconcilbacillus cellulovorans</name>
    <dbReference type="NCBI Taxonomy" id="1906605"/>
    <lineage>
        <taxon>Bacteria</taxon>
        <taxon>Bacillati</taxon>
        <taxon>Bacillota</taxon>
        <taxon>Bacilli</taxon>
        <taxon>Bacillales</taxon>
        <taxon>Paenibacillaceae</taxon>
        <taxon>Candidatus Reconcilbacillus</taxon>
    </lineage>
</organism>
<proteinExistence type="inferred from homology"/>
<evidence type="ECO:0000256" key="9">
    <source>
        <dbReference type="ARBA" id="ARBA00048995"/>
    </source>
</evidence>
<sequence>MTDTATKESPKATSYQLLRRDVRFLGNILGEVLVHLGGRQLLDIVEDIRKTSIALRTSPNPEMLAELKRKIASLAPGMRRQVIRAFAIYFQLVNIAEQNHRLRRKRDYERSAGEGFQPGSIESAVFELKNRGVTADEVEQILNRISLELVMTAHPTEAVRRAILDIHQRIAQDIMALDDPTLTFREREHLREKLLSEVLTLWQTDELRDRKPTVLDEVRNGLYYFDETLFDVLPDVYEELERCLTKYYPERKWHVPSYLKFGSWIGGDRDGNPSVTADVTWQTLVMHRHTILSKYEEALRHLRRLLSFSSTLVDVTKELLASIREDGERLGLKAEDVWRNEKEPYRIKVSYMLEKIRNTADLSKPPSVRYASSRELMRDLQIIDRSLRNHLADYFADKYVRRLIRQVELFGFHLATLDIRQHSKEHEGAMAEILAKMGLATDYASMSEDEKVRLLSSLLEDPRPVTSPFCEYSEATKECLDVFHTVARAHEVFGPESVRSYLISMSQGPSDLLEVLVFAKEAGLYRVDSDGRVHCRLQPVPLFETIEDLHAAPDIMTTVFRIPAYRKSVEAFGDLQEIMIGYSDSNKDGGVVTANWELWTALRTLTDAADEFGIKVKFFHGRGGALGRGGMPLNRSILAQPPETLGGGIKITEQGEVLSQRYSLKGIAYRSLEQATWALVLAGEMARRPRTQLADPAWEDAMRVISEHARKKYQDLVYRDPDFLAFFKESTPLPEIGELNIGSRPVKRKNSDRFEDLRAIPWVFSWTQSRYLFPAWYAAGTGFRAYVGDDPARLEQLRRMYREWPFFRSLIDNLQMALAKADLLIAEEYAGMVRDRRTAERIFGMIREEYELTSRMILDITGQQGILDNVPVLQESIRLRNPYVDPLSHLQVRLLTELRALRERGGDDPELLREVLLTINGIAAGMRNTG</sequence>
<dbReference type="PROSITE" id="PS00393">
    <property type="entry name" value="PEPCASE_2"/>
    <property type="match status" value="1"/>
</dbReference>
<dbReference type="GO" id="GO:0005829">
    <property type="term" value="C:cytosol"/>
    <property type="evidence" value="ECO:0007669"/>
    <property type="project" value="TreeGrafter"/>
</dbReference>
<dbReference type="SUPFAM" id="SSF51621">
    <property type="entry name" value="Phosphoenolpyruvate/pyruvate domain"/>
    <property type="match status" value="1"/>
</dbReference>
<evidence type="ECO:0000256" key="3">
    <source>
        <dbReference type="ARBA" id="ARBA00008346"/>
    </source>
</evidence>
<dbReference type="PANTHER" id="PTHR30523:SF6">
    <property type="entry name" value="PHOSPHOENOLPYRUVATE CARBOXYLASE"/>
    <property type="match status" value="1"/>
</dbReference>
<protein>
    <recommendedName>
        <fullName evidence="5 10">Phosphoenolpyruvate carboxylase</fullName>
        <shortName evidence="10">PEPC</shortName>
        <shortName evidence="10">PEPCase</shortName>
        <ecNumber evidence="4 10">4.1.1.31</ecNumber>
    </recommendedName>
</protein>
<dbReference type="Proteomes" id="UP000243688">
    <property type="component" value="Unassembled WGS sequence"/>
</dbReference>
<gene>
    <name evidence="10" type="primary">ppc</name>
    <name evidence="13" type="ORF">BLM47_13170</name>
</gene>
<name>A0A2A6DWR4_9BACL</name>
<evidence type="ECO:0000313" key="13">
    <source>
        <dbReference type="EMBL" id="PDO09330.1"/>
    </source>
</evidence>
<evidence type="ECO:0000256" key="11">
    <source>
        <dbReference type="PROSITE-ProRule" id="PRU10111"/>
    </source>
</evidence>
<dbReference type="GO" id="GO:0015977">
    <property type="term" value="P:carbon fixation"/>
    <property type="evidence" value="ECO:0007669"/>
    <property type="project" value="UniProtKB-UniRule"/>
</dbReference>
<feature type="active site" evidence="10 12">
    <location>
        <position position="587"/>
    </location>
</feature>
<dbReference type="InterPro" id="IPR022805">
    <property type="entry name" value="PEP_COase_bac/pln-type"/>
</dbReference>
<dbReference type="InterPro" id="IPR018129">
    <property type="entry name" value="PEP_COase_Lys_AS"/>
</dbReference>
<evidence type="ECO:0000256" key="2">
    <source>
        <dbReference type="ARBA" id="ARBA00003670"/>
    </source>
</evidence>
<dbReference type="Gene3D" id="1.20.1440.90">
    <property type="entry name" value="Phosphoenolpyruvate/pyruvate domain"/>
    <property type="match status" value="1"/>
</dbReference>
<reference evidence="13 14" key="1">
    <citation type="submission" date="2016-12" db="EMBL/GenBank/DDBJ databases">
        <title>Candidatus Reconcilibacillus cellulovorans genome.</title>
        <authorList>
            <person name="Kolinko S."/>
            <person name="Wu Y.-W."/>
            <person name="Tachea F."/>
            <person name="Denzel E."/>
            <person name="Hiras J."/>
            <person name="Baecker N."/>
            <person name="Chan L.J."/>
            <person name="Eichorst S.A."/>
            <person name="Frey D."/>
            <person name="Adams P.D."/>
            <person name="Pray T."/>
            <person name="Tanjore D."/>
            <person name="Petzold C.J."/>
            <person name="Gladden J.M."/>
            <person name="Simmons B.A."/>
            <person name="Singer S.W."/>
        </authorList>
    </citation>
    <scope>NUCLEOTIDE SEQUENCE [LARGE SCALE GENOMIC DNA]</scope>
    <source>
        <strain evidence="13">JTherm</strain>
    </source>
</reference>
<dbReference type="InterPro" id="IPR015813">
    <property type="entry name" value="Pyrv/PenolPyrv_kinase-like_dom"/>
</dbReference>
<evidence type="ECO:0000256" key="1">
    <source>
        <dbReference type="ARBA" id="ARBA00001946"/>
    </source>
</evidence>
<keyword evidence="13" id="KW-0670">Pyruvate</keyword>
<dbReference type="GO" id="GO:0006099">
    <property type="term" value="P:tricarboxylic acid cycle"/>
    <property type="evidence" value="ECO:0007669"/>
    <property type="project" value="InterPro"/>
</dbReference>
<dbReference type="EC" id="4.1.1.31" evidence="4 10"/>
<dbReference type="PRINTS" id="PR00150">
    <property type="entry name" value="PEPCARBXLASE"/>
</dbReference>
<dbReference type="GO" id="GO:0000287">
    <property type="term" value="F:magnesium ion binding"/>
    <property type="evidence" value="ECO:0007669"/>
    <property type="project" value="UniProtKB-UniRule"/>
</dbReference>
<dbReference type="HAMAP" id="MF_00595">
    <property type="entry name" value="PEPcase_type1"/>
    <property type="match status" value="1"/>
</dbReference>
<evidence type="ECO:0000256" key="10">
    <source>
        <dbReference type="HAMAP-Rule" id="MF_00595"/>
    </source>
</evidence>
<comment type="caution">
    <text evidence="13">The sequence shown here is derived from an EMBL/GenBank/DDBJ whole genome shotgun (WGS) entry which is preliminary data.</text>
</comment>
<dbReference type="InterPro" id="IPR033129">
    <property type="entry name" value="PEPCASE_His_AS"/>
</dbReference>
<comment type="function">
    <text evidence="2 10">Forms oxaloacetate, a four-carbon dicarboxylic acid source for the tricarboxylic acid cycle.</text>
</comment>
<comment type="similarity">
    <text evidence="3 10">Belongs to the PEPCase type 1 family.</text>
</comment>
<comment type="catalytic activity">
    <reaction evidence="9 10">
        <text>oxaloacetate + phosphate = phosphoenolpyruvate + hydrogencarbonate</text>
        <dbReference type="Rhea" id="RHEA:28370"/>
        <dbReference type="ChEBI" id="CHEBI:16452"/>
        <dbReference type="ChEBI" id="CHEBI:17544"/>
        <dbReference type="ChEBI" id="CHEBI:43474"/>
        <dbReference type="ChEBI" id="CHEBI:58702"/>
        <dbReference type="EC" id="4.1.1.31"/>
    </reaction>
</comment>
<dbReference type="GO" id="GO:0008964">
    <property type="term" value="F:phosphoenolpyruvate carboxylase activity"/>
    <property type="evidence" value="ECO:0007669"/>
    <property type="project" value="UniProtKB-UniRule"/>
</dbReference>
<evidence type="ECO:0000256" key="12">
    <source>
        <dbReference type="PROSITE-ProRule" id="PRU10112"/>
    </source>
</evidence>
<dbReference type="GO" id="GO:0006107">
    <property type="term" value="P:oxaloacetate metabolic process"/>
    <property type="evidence" value="ECO:0007669"/>
    <property type="project" value="UniProtKB-UniRule"/>
</dbReference>
<dbReference type="AlphaFoldDB" id="A0A2A6DWR4"/>
<evidence type="ECO:0000256" key="4">
    <source>
        <dbReference type="ARBA" id="ARBA00012305"/>
    </source>
</evidence>
<keyword evidence="7 10" id="KW-0456">Lyase</keyword>
<dbReference type="EMBL" id="MOXJ01000046">
    <property type="protein sequence ID" value="PDO09330.1"/>
    <property type="molecule type" value="Genomic_DNA"/>
</dbReference>
<evidence type="ECO:0000256" key="5">
    <source>
        <dbReference type="ARBA" id="ARBA00022419"/>
    </source>
</evidence>
<accession>A0A2A6DWR4</accession>
<dbReference type="InterPro" id="IPR021135">
    <property type="entry name" value="PEP_COase"/>
</dbReference>
<dbReference type="NCBIfam" id="NF000584">
    <property type="entry name" value="PRK00009.1"/>
    <property type="match status" value="1"/>
</dbReference>
<dbReference type="PROSITE" id="PS00781">
    <property type="entry name" value="PEPCASE_1"/>
    <property type="match status" value="1"/>
</dbReference>
<comment type="subunit">
    <text evidence="10">Homotetramer.</text>
</comment>
<evidence type="ECO:0000256" key="6">
    <source>
        <dbReference type="ARBA" id="ARBA00022842"/>
    </source>
</evidence>
<feature type="active site" evidence="10 11">
    <location>
        <position position="154"/>
    </location>
</feature>
<dbReference type="Pfam" id="PF00311">
    <property type="entry name" value="PEPcase"/>
    <property type="match status" value="1"/>
</dbReference>
<keyword evidence="6 10" id="KW-0460">Magnesium</keyword>
<comment type="cofactor">
    <cofactor evidence="1 10">
        <name>Mg(2+)</name>
        <dbReference type="ChEBI" id="CHEBI:18420"/>
    </cofactor>
</comment>
<evidence type="ECO:0000256" key="8">
    <source>
        <dbReference type="ARBA" id="ARBA00023300"/>
    </source>
</evidence>
<dbReference type="PANTHER" id="PTHR30523">
    <property type="entry name" value="PHOSPHOENOLPYRUVATE CARBOXYLASE"/>
    <property type="match status" value="1"/>
</dbReference>
<keyword evidence="8 10" id="KW-0120">Carbon dioxide fixation</keyword>